<protein>
    <submittedName>
        <fullName evidence="2">Uncharacterized protein</fullName>
    </submittedName>
</protein>
<evidence type="ECO:0000256" key="1">
    <source>
        <dbReference type="SAM" id="MobiDB-lite"/>
    </source>
</evidence>
<sequence length="182" mass="18665">MTAAPSPQPTPTPTATPTPTPTPTSTPTATATATAKQGTAPVPAPGAAAVVTAFYAAINAQNYATAWQLGGDNLGFTYDAFAAGFAGTAHDTLTITGVQGNTVQVHLEALQSDGSTKVYEGFYVVQNGAIVEGRLTQLATSATSGIPRRGEYCPDADAGQTAKDDHGNTLTCVLENGRFHWH</sequence>
<feature type="compositionally biased region" description="Pro residues" evidence="1">
    <location>
        <begin position="1"/>
        <end position="24"/>
    </location>
</feature>
<evidence type="ECO:0000313" key="2">
    <source>
        <dbReference type="EMBL" id="GAA2041552.1"/>
    </source>
</evidence>
<organism evidence="2 3">
    <name type="scientific">Catenulispora yoronensis</name>
    <dbReference type="NCBI Taxonomy" id="450799"/>
    <lineage>
        <taxon>Bacteria</taxon>
        <taxon>Bacillati</taxon>
        <taxon>Actinomycetota</taxon>
        <taxon>Actinomycetes</taxon>
        <taxon>Catenulisporales</taxon>
        <taxon>Catenulisporaceae</taxon>
        <taxon>Catenulispora</taxon>
    </lineage>
</organism>
<proteinExistence type="predicted"/>
<keyword evidence="3" id="KW-1185">Reference proteome</keyword>
<gene>
    <name evidence="2" type="ORF">GCM10009839_50030</name>
</gene>
<comment type="caution">
    <text evidence="2">The sequence shown here is derived from an EMBL/GenBank/DDBJ whole genome shotgun (WGS) entry which is preliminary data.</text>
</comment>
<dbReference type="Proteomes" id="UP001500751">
    <property type="component" value="Unassembled WGS sequence"/>
</dbReference>
<evidence type="ECO:0000313" key="3">
    <source>
        <dbReference type="Proteomes" id="UP001500751"/>
    </source>
</evidence>
<feature type="compositionally biased region" description="Low complexity" evidence="1">
    <location>
        <begin position="25"/>
        <end position="42"/>
    </location>
</feature>
<feature type="region of interest" description="Disordered" evidence="1">
    <location>
        <begin position="1"/>
        <end position="42"/>
    </location>
</feature>
<reference evidence="2 3" key="1">
    <citation type="journal article" date="2019" name="Int. J. Syst. Evol. Microbiol.">
        <title>The Global Catalogue of Microorganisms (GCM) 10K type strain sequencing project: providing services to taxonomists for standard genome sequencing and annotation.</title>
        <authorList>
            <consortium name="The Broad Institute Genomics Platform"/>
            <consortium name="The Broad Institute Genome Sequencing Center for Infectious Disease"/>
            <person name="Wu L."/>
            <person name="Ma J."/>
        </authorList>
    </citation>
    <scope>NUCLEOTIDE SEQUENCE [LARGE SCALE GENOMIC DNA]</scope>
    <source>
        <strain evidence="2 3">JCM 16014</strain>
    </source>
</reference>
<accession>A0ABN2USM7</accession>
<dbReference type="EMBL" id="BAAAQN010000031">
    <property type="protein sequence ID" value="GAA2041552.1"/>
    <property type="molecule type" value="Genomic_DNA"/>
</dbReference>
<name>A0ABN2USM7_9ACTN</name>